<dbReference type="InterPro" id="IPR003439">
    <property type="entry name" value="ABC_transporter-like_ATP-bd"/>
</dbReference>
<dbReference type="PROSITE" id="PS00211">
    <property type="entry name" value="ABC_TRANSPORTER_1"/>
    <property type="match status" value="1"/>
</dbReference>
<dbReference type="PANTHER" id="PTHR42781:SF4">
    <property type="entry name" value="SPERMIDINE_PUTRESCINE IMPORT ATP-BINDING PROTEIN POTA"/>
    <property type="match status" value="1"/>
</dbReference>
<keyword evidence="3 5" id="KW-0067">ATP-binding</keyword>
<gene>
    <name evidence="5" type="ORF">ACFOZ8_31060</name>
</gene>
<keyword evidence="2" id="KW-0547">Nucleotide-binding</keyword>
<keyword evidence="1" id="KW-0813">Transport</keyword>
<dbReference type="PROSITE" id="PS50893">
    <property type="entry name" value="ABC_TRANSPORTER_2"/>
    <property type="match status" value="1"/>
</dbReference>
<dbReference type="InterPro" id="IPR003593">
    <property type="entry name" value="AAA+_ATPase"/>
</dbReference>
<accession>A0ABV8KDF7</accession>
<comment type="caution">
    <text evidence="5">The sequence shown here is derived from an EMBL/GenBank/DDBJ whole genome shotgun (WGS) entry which is preliminary data.</text>
</comment>
<feature type="domain" description="ABC transporter" evidence="4">
    <location>
        <begin position="6"/>
        <end position="240"/>
    </location>
</feature>
<protein>
    <submittedName>
        <fullName evidence="5">ABC transporter ATP-binding protein</fullName>
    </submittedName>
</protein>
<name>A0ABV8KDF7_9BACL</name>
<evidence type="ECO:0000313" key="5">
    <source>
        <dbReference type="EMBL" id="MFC4104068.1"/>
    </source>
</evidence>
<keyword evidence="6" id="KW-1185">Reference proteome</keyword>
<dbReference type="RefSeq" id="WP_377722608.1">
    <property type="nucleotide sequence ID" value="NZ_JBHSAM010000036.1"/>
</dbReference>
<sequence>MRKPILEAVGLGKRYGKQAALQGVGFEVYAGEIISVLGPSGCGKSTLLQLIAGLAQPDEGELRMRGAVIANASRSVPPEKRGMNMVFQDYALWPHMSVFDNIAYGLRRQKKAEAVIRSDIAELVRLLHLQGLEDRLPPQLSGGQQQRVAIARALATKPDLLLLDEPLSNLDMRLRIEMRAEMAYLFRRLGTTVFHVTHDPDEAFSMADRIIIMRAGGIDQIDTPQACYRRPATRSAALLLGAGNQLRGRVLRHGEYASLQVDGAEIQGVPPALGAAVRPGEEARVLWRPDAAQWSPDPDCAGEAVELVTSAQAETAAGQDSVRRSNGREAGAAVLAEARSSGGEAAWPLMADTLAEVPKGASALPVRIVHSVFEGGHWRVLARTAEDQSLTFLHEEPLPAGAAGRLLLQAARTFIYRIEEEG</sequence>
<organism evidence="5 6">
    <name type="scientific">Paenibacillus xanthanilyticus</name>
    <dbReference type="NCBI Taxonomy" id="1783531"/>
    <lineage>
        <taxon>Bacteria</taxon>
        <taxon>Bacillati</taxon>
        <taxon>Bacillota</taxon>
        <taxon>Bacilli</taxon>
        <taxon>Bacillales</taxon>
        <taxon>Paenibacillaceae</taxon>
        <taxon>Paenibacillus</taxon>
    </lineage>
</organism>
<dbReference type="GO" id="GO:0005524">
    <property type="term" value="F:ATP binding"/>
    <property type="evidence" value="ECO:0007669"/>
    <property type="project" value="UniProtKB-KW"/>
</dbReference>
<dbReference type="Proteomes" id="UP001595715">
    <property type="component" value="Unassembled WGS sequence"/>
</dbReference>
<dbReference type="Gene3D" id="3.40.50.300">
    <property type="entry name" value="P-loop containing nucleotide triphosphate hydrolases"/>
    <property type="match status" value="1"/>
</dbReference>
<evidence type="ECO:0000256" key="2">
    <source>
        <dbReference type="ARBA" id="ARBA00022741"/>
    </source>
</evidence>
<evidence type="ECO:0000256" key="3">
    <source>
        <dbReference type="ARBA" id="ARBA00022840"/>
    </source>
</evidence>
<evidence type="ECO:0000259" key="4">
    <source>
        <dbReference type="PROSITE" id="PS50893"/>
    </source>
</evidence>
<proteinExistence type="predicted"/>
<dbReference type="PANTHER" id="PTHR42781">
    <property type="entry name" value="SPERMIDINE/PUTRESCINE IMPORT ATP-BINDING PROTEIN POTA"/>
    <property type="match status" value="1"/>
</dbReference>
<dbReference type="InterPro" id="IPR050093">
    <property type="entry name" value="ABC_SmlMolc_Importer"/>
</dbReference>
<dbReference type="InterPro" id="IPR017871">
    <property type="entry name" value="ABC_transporter-like_CS"/>
</dbReference>
<evidence type="ECO:0000256" key="1">
    <source>
        <dbReference type="ARBA" id="ARBA00022448"/>
    </source>
</evidence>
<dbReference type="InterPro" id="IPR027417">
    <property type="entry name" value="P-loop_NTPase"/>
</dbReference>
<reference evidence="6" key="1">
    <citation type="journal article" date="2019" name="Int. J. Syst. Evol. Microbiol.">
        <title>The Global Catalogue of Microorganisms (GCM) 10K type strain sequencing project: providing services to taxonomists for standard genome sequencing and annotation.</title>
        <authorList>
            <consortium name="The Broad Institute Genomics Platform"/>
            <consortium name="The Broad Institute Genome Sequencing Center for Infectious Disease"/>
            <person name="Wu L."/>
            <person name="Ma J."/>
        </authorList>
    </citation>
    <scope>NUCLEOTIDE SEQUENCE [LARGE SCALE GENOMIC DNA]</scope>
    <source>
        <strain evidence="6">IBRC-M 10987</strain>
    </source>
</reference>
<dbReference type="Pfam" id="PF00005">
    <property type="entry name" value="ABC_tran"/>
    <property type="match status" value="1"/>
</dbReference>
<dbReference type="EMBL" id="JBHSAM010000036">
    <property type="protein sequence ID" value="MFC4104068.1"/>
    <property type="molecule type" value="Genomic_DNA"/>
</dbReference>
<dbReference type="SUPFAM" id="SSF52540">
    <property type="entry name" value="P-loop containing nucleoside triphosphate hydrolases"/>
    <property type="match status" value="1"/>
</dbReference>
<dbReference type="SMART" id="SM00382">
    <property type="entry name" value="AAA"/>
    <property type="match status" value="1"/>
</dbReference>
<evidence type="ECO:0000313" key="6">
    <source>
        <dbReference type="Proteomes" id="UP001595715"/>
    </source>
</evidence>